<reference evidence="2 3" key="1">
    <citation type="submission" date="2016-02" db="EMBL/GenBank/DDBJ databases">
        <title>Genome sequence of Halalkalicoccus paucihalophilus DSM 24557.</title>
        <authorList>
            <person name="Poehlein A."/>
            <person name="Daniel R."/>
        </authorList>
    </citation>
    <scope>NUCLEOTIDE SEQUENCE [LARGE SCALE GENOMIC DNA]</scope>
    <source>
        <strain evidence="2 3">DSM 24557</strain>
    </source>
</reference>
<sequence length="81" mass="8193">MIIVQYYNILFYMGTKSVPNTGRLPILGGMTAGGLLVVLIAVGLAGFVGPAAGIETTVSHAGPPIAAVGVLISTVAIHRFG</sequence>
<evidence type="ECO:0000313" key="2">
    <source>
        <dbReference type="EMBL" id="KYH26123.1"/>
    </source>
</evidence>
<protein>
    <submittedName>
        <fullName evidence="2">Uncharacterized protein</fullName>
    </submittedName>
</protein>
<accession>A0A151AET5</accession>
<feature type="transmembrane region" description="Helical" evidence="1">
    <location>
        <begin position="26"/>
        <end position="49"/>
    </location>
</feature>
<keyword evidence="1" id="KW-0472">Membrane</keyword>
<dbReference type="EMBL" id="LTAZ01000004">
    <property type="protein sequence ID" value="KYH26123.1"/>
    <property type="molecule type" value="Genomic_DNA"/>
</dbReference>
<dbReference type="AlphaFoldDB" id="A0A151AET5"/>
<dbReference type="Proteomes" id="UP000075321">
    <property type="component" value="Unassembled WGS sequence"/>
</dbReference>
<proteinExistence type="predicted"/>
<name>A0A151AET5_9EURY</name>
<keyword evidence="1" id="KW-1133">Transmembrane helix</keyword>
<comment type="caution">
    <text evidence="2">The sequence shown here is derived from an EMBL/GenBank/DDBJ whole genome shotgun (WGS) entry which is preliminary data.</text>
</comment>
<evidence type="ECO:0000313" key="3">
    <source>
        <dbReference type="Proteomes" id="UP000075321"/>
    </source>
</evidence>
<evidence type="ECO:0000256" key="1">
    <source>
        <dbReference type="SAM" id="Phobius"/>
    </source>
</evidence>
<dbReference type="PATRIC" id="fig|1008153.3.peg.1222"/>
<gene>
    <name evidence="2" type="ORF">HAPAU_12150</name>
</gene>
<feature type="transmembrane region" description="Helical" evidence="1">
    <location>
        <begin position="61"/>
        <end position="80"/>
    </location>
</feature>
<keyword evidence="1" id="KW-0812">Transmembrane</keyword>
<organism evidence="2 3">
    <name type="scientific">Halalkalicoccus paucihalophilus</name>
    <dbReference type="NCBI Taxonomy" id="1008153"/>
    <lineage>
        <taxon>Archaea</taxon>
        <taxon>Methanobacteriati</taxon>
        <taxon>Methanobacteriota</taxon>
        <taxon>Stenosarchaea group</taxon>
        <taxon>Halobacteria</taxon>
        <taxon>Halobacteriales</taxon>
        <taxon>Halococcaceae</taxon>
        <taxon>Halalkalicoccus</taxon>
    </lineage>
</organism>
<keyword evidence="3" id="KW-1185">Reference proteome</keyword>